<keyword evidence="2" id="KW-0812">Transmembrane</keyword>
<evidence type="ECO:0000256" key="4">
    <source>
        <dbReference type="ARBA" id="ARBA00022989"/>
    </source>
</evidence>
<dbReference type="GO" id="GO:0016020">
    <property type="term" value="C:membrane"/>
    <property type="evidence" value="ECO:0007669"/>
    <property type="project" value="UniProtKB-SubCell"/>
</dbReference>
<dbReference type="AlphaFoldDB" id="A0A089NKW5"/>
<dbReference type="RefSeq" id="WP_043755123.1">
    <property type="nucleotide sequence ID" value="NZ_CP003811.1"/>
</dbReference>
<keyword evidence="3" id="KW-0547">Nucleotide-binding</keyword>
<dbReference type="PROSITE" id="PS50125">
    <property type="entry name" value="GUANYLATE_CYCLASE_2"/>
    <property type="match status" value="1"/>
</dbReference>
<sequence length="351" mass="38390">MEPARILIVDDEPFNLDLLEQELEILGHTSVRAANGRAALDRLSEEPFDLVLLDVMMPALDGYAVLERMKAHEAWRHTPVVMISALMEIGSIVRCIELGAFDYLPKPFEPVILEARIRSCLERKRAHDREIAHLRTIERERKRADELLHAILPVSAVSELMETGQVKPRLFGDVAVLFVDLVGFTTWCHGQTPDVVVAEIQRLAEAFEVVAQARGLENIKTIGDAFMATANLLREHADPVTAAIRCAADMVAVAAAGEPGWRIRGGLHIGPVVGGIVGRTKFTFDLWGDTVNVAARLSGLGEGTALHLSHAAFLRLPDRRSVRPIGAVTLKGKGAVEVYRHALDAGDPDPA</sequence>
<dbReference type="GO" id="GO:0004383">
    <property type="term" value="F:guanylate cyclase activity"/>
    <property type="evidence" value="ECO:0007669"/>
    <property type="project" value="UniProtKB-EC"/>
</dbReference>
<dbReference type="KEGG" id="mor:MOC_0227"/>
<dbReference type="GO" id="GO:0000166">
    <property type="term" value="F:nucleotide binding"/>
    <property type="evidence" value="ECO:0007669"/>
    <property type="project" value="UniProtKB-KW"/>
</dbReference>
<evidence type="ECO:0000256" key="7">
    <source>
        <dbReference type="PROSITE-ProRule" id="PRU00169"/>
    </source>
</evidence>
<keyword evidence="5" id="KW-0472">Membrane</keyword>
<evidence type="ECO:0000256" key="2">
    <source>
        <dbReference type="ARBA" id="ARBA00022692"/>
    </source>
</evidence>
<dbReference type="Gene3D" id="3.30.70.1230">
    <property type="entry name" value="Nucleotide cyclase"/>
    <property type="match status" value="1"/>
</dbReference>
<dbReference type="SMART" id="SM00044">
    <property type="entry name" value="CYCc"/>
    <property type="match status" value="1"/>
</dbReference>
<dbReference type="SMART" id="SM00448">
    <property type="entry name" value="REC"/>
    <property type="match status" value="1"/>
</dbReference>
<evidence type="ECO:0000259" key="8">
    <source>
        <dbReference type="PROSITE" id="PS50110"/>
    </source>
</evidence>
<feature type="domain" description="Response regulatory" evidence="8">
    <location>
        <begin position="5"/>
        <end position="121"/>
    </location>
</feature>
<reference evidence="10 11" key="1">
    <citation type="journal article" date="2014" name="PLoS ONE">
        <title>Genome Information of Methylobacterium oryzae, a Plant-Probiotic Methylotroph in the Phyllosphere.</title>
        <authorList>
            <person name="Kwak M.J."/>
            <person name="Jeong H."/>
            <person name="Madhaiyan M."/>
            <person name="Lee Y."/>
            <person name="Sa T.M."/>
            <person name="Oh T.K."/>
            <person name="Kim J.F."/>
        </authorList>
    </citation>
    <scope>NUCLEOTIDE SEQUENCE [LARGE SCALE GENOMIC DNA]</scope>
    <source>
        <strain evidence="10 11">CBMB20</strain>
    </source>
</reference>
<dbReference type="Pfam" id="PF00072">
    <property type="entry name" value="Response_reg"/>
    <property type="match status" value="1"/>
</dbReference>
<dbReference type="PANTHER" id="PTHR11920">
    <property type="entry name" value="GUANYLYL CYCLASE"/>
    <property type="match status" value="1"/>
</dbReference>
<keyword evidence="4" id="KW-1133">Transmembrane helix</keyword>
<dbReference type="eggNOG" id="COG2114">
    <property type="taxonomic scope" value="Bacteria"/>
</dbReference>
<dbReference type="GO" id="GO:0004016">
    <property type="term" value="F:adenylate cyclase activity"/>
    <property type="evidence" value="ECO:0007669"/>
    <property type="project" value="UniProtKB-EC"/>
</dbReference>
<dbReference type="EC" id="4.6.1.2" evidence="10"/>
<dbReference type="Gene3D" id="3.40.50.2300">
    <property type="match status" value="1"/>
</dbReference>
<evidence type="ECO:0000256" key="6">
    <source>
        <dbReference type="ARBA" id="ARBA00023239"/>
    </source>
</evidence>
<evidence type="ECO:0000313" key="10">
    <source>
        <dbReference type="EMBL" id="AIQ87982.1"/>
    </source>
</evidence>
<feature type="domain" description="Guanylate cyclase" evidence="9">
    <location>
        <begin position="175"/>
        <end position="298"/>
    </location>
</feature>
<protein>
    <submittedName>
        <fullName evidence="10">Adenylate/guanylate cyclase</fullName>
        <ecNumber evidence="10">4.6.1.1</ecNumber>
        <ecNumber evidence="10">4.6.1.2</ecNumber>
    </submittedName>
</protein>
<comment type="subcellular location">
    <subcellularLocation>
        <location evidence="1">Membrane</location>
    </subcellularLocation>
</comment>
<dbReference type="SUPFAM" id="SSF55073">
    <property type="entry name" value="Nucleotide cyclase"/>
    <property type="match status" value="1"/>
</dbReference>
<proteinExistence type="predicted"/>
<organism evidence="10 11">
    <name type="scientific">Methylobacterium oryzae CBMB20</name>
    <dbReference type="NCBI Taxonomy" id="693986"/>
    <lineage>
        <taxon>Bacteria</taxon>
        <taxon>Pseudomonadati</taxon>
        <taxon>Pseudomonadota</taxon>
        <taxon>Alphaproteobacteria</taxon>
        <taxon>Hyphomicrobiales</taxon>
        <taxon>Methylobacteriaceae</taxon>
        <taxon>Methylobacterium</taxon>
    </lineage>
</organism>
<dbReference type="PROSITE" id="PS50110">
    <property type="entry name" value="RESPONSE_REGULATORY"/>
    <property type="match status" value="1"/>
</dbReference>
<dbReference type="EMBL" id="CP003811">
    <property type="protein sequence ID" value="AIQ87982.1"/>
    <property type="molecule type" value="Genomic_DNA"/>
</dbReference>
<dbReference type="PANTHER" id="PTHR11920:SF335">
    <property type="entry name" value="GUANYLATE CYCLASE"/>
    <property type="match status" value="1"/>
</dbReference>
<dbReference type="GeneID" id="96607368"/>
<feature type="modified residue" description="4-aspartylphosphate" evidence="7">
    <location>
        <position position="54"/>
    </location>
</feature>
<evidence type="ECO:0000259" key="9">
    <source>
        <dbReference type="PROSITE" id="PS50125"/>
    </source>
</evidence>
<dbReference type="InterPro" id="IPR011006">
    <property type="entry name" value="CheY-like_superfamily"/>
</dbReference>
<dbReference type="STRING" id="693986.MOC_0227"/>
<dbReference type="SUPFAM" id="SSF52172">
    <property type="entry name" value="CheY-like"/>
    <property type="match status" value="1"/>
</dbReference>
<dbReference type="EC" id="4.6.1.1" evidence="10"/>
<keyword evidence="7" id="KW-0597">Phosphoprotein</keyword>
<dbReference type="HOGENOM" id="CLU_000445_110_0_5"/>
<keyword evidence="11" id="KW-1185">Reference proteome</keyword>
<dbReference type="CDD" id="cd07302">
    <property type="entry name" value="CHD"/>
    <property type="match status" value="1"/>
</dbReference>
<dbReference type="eggNOG" id="COG0745">
    <property type="taxonomic scope" value="Bacteria"/>
</dbReference>
<evidence type="ECO:0000313" key="11">
    <source>
        <dbReference type="Proteomes" id="UP000029492"/>
    </source>
</evidence>
<dbReference type="InterPro" id="IPR050401">
    <property type="entry name" value="Cyclic_nucleotide_synthase"/>
</dbReference>
<dbReference type="Pfam" id="PF00211">
    <property type="entry name" value="Guanylate_cyc"/>
    <property type="match status" value="1"/>
</dbReference>
<dbReference type="InterPro" id="IPR001054">
    <property type="entry name" value="A/G_cyclase"/>
</dbReference>
<name>A0A089NKW5_9HYPH</name>
<dbReference type="GO" id="GO:0000160">
    <property type="term" value="P:phosphorelay signal transduction system"/>
    <property type="evidence" value="ECO:0007669"/>
    <property type="project" value="InterPro"/>
</dbReference>
<dbReference type="InterPro" id="IPR001789">
    <property type="entry name" value="Sig_transdc_resp-reg_receiver"/>
</dbReference>
<evidence type="ECO:0000256" key="5">
    <source>
        <dbReference type="ARBA" id="ARBA00023136"/>
    </source>
</evidence>
<dbReference type="Proteomes" id="UP000029492">
    <property type="component" value="Chromosome"/>
</dbReference>
<gene>
    <name evidence="10" type="ORF">MOC_0227</name>
</gene>
<accession>A0A089NKW5</accession>
<keyword evidence="6 10" id="KW-0456">Lyase</keyword>
<dbReference type="InterPro" id="IPR029787">
    <property type="entry name" value="Nucleotide_cyclase"/>
</dbReference>
<evidence type="ECO:0000256" key="1">
    <source>
        <dbReference type="ARBA" id="ARBA00004370"/>
    </source>
</evidence>
<evidence type="ECO:0000256" key="3">
    <source>
        <dbReference type="ARBA" id="ARBA00022741"/>
    </source>
</evidence>